<dbReference type="Proteomes" id="UP001165653">
    <property type="component" value="Unassembled WGS sequence"/>
</dbReference>
<dbReference type="EMBL" id="JAPDDR010000010">
    <property type="protein sequence ID" value="MCW1915586.1"/>
    <property type="molecule type" value="Genomic_DNA"/>
</dbReference>
<evidence type="ECO:0000313" key="3">
    <source>
        <dbReference type="Proteomes" id="UP001165653"/>
    </source>
</evidence>
<evidence type="ECO:0008006" key="4">
    <source>
        <dbReference type="Google" id="ProtNLM"/>
    </source>
</evidence>
<evidence type="ECO:0000256" key="1">
    <source>
        <dbReference type="SAM" id="SignalP"/>
    </source>
</evidence>
<name>A0ABT3G7X2_9BACT</name>
<organism evidence="2 3">
    <name type="scientific">Luteolibacter rhizosphaerae</name>
    <dbReference type="NCBI Taxonomy" id="2989719"/>
    <lineage>
        <taxon>Bacteria</taxon>
        <taxon>Pseudomonadati</taxon>
        <taxon>Verrucomicrobiota</taxon>
        <taxon>Verrucomicrobiia</taxon>
        <taxon>Verrucomicrobiales</taxon>
        <taxon>Verrucomicrobiaceae</taxon>
        <taxon>Luteolibacter</taxon>
    </lineage>
</organism>
<accession>A0ABT3G7X2</accession>
<sequence length="238" mass="25799">MIPRFLVLMLALAAPLAAQTRKVTLRTLCFTHVNGVKKLFLPGPEPGSLAEVPLYTEVFSLPVEVNITGGKASFLLSEAAPEPGKQRAALPAVNVPDSSKVLFLFLPNPGKPEAPYLVVPMADDESAFPLGTTKAMNLTPANIRFDLGEFAGAKGVVVAPGKTAIIESVKKVNHLNQFDAKVMYEVKPKEFVEFYNSRWRSVAGKRDIAIAYMDPQSKKPMVNLYEDAPPAVIKPPGQ</sequence>
<proteinExistence type="predicted"/>
<keyword evidence="3" id="KW-1185">Reference proteome</keyword>
<protein>
    <recommendedName>
        <fullName evidence="4">DUF4138 domain-containing protein</fullName>
    </recommendedName>
</protein>
<reference evidence="2" key="1">
    <citation type="submission" date="2022-10" db="EMBL/GenBank/DDBJ databases">
        <title>Luteolibacter sp. GHJ8, whole genome shotgun sequencing project.</title>
        <authorList>
            <person name="Zhao G."/>
            <person name="Shen L."/>
        </authorList>
    </citation>
    <scope>NUCLEOTIDE SEQUENCE</scope>
    <source>
        <strain evidence="2">GHJ8</strain>
    </source>
</reference>
<keyword evidence="1" id="KW-0732">Signal</keyword>
<comment type="caution">
    <text evidence="2">The sequence shown here is derived from an EMBL/GenBank/DDBJ whole genome shotgun (WGS) entry which is preliminary data.</text>
</comment>
<gene>
    <name evidence="2" type="ORF">OJ996_18520</name>
</gene>
<dbReference type="RefSeq" id="WP_264515138.1">
    <property type="nucleotide sequence ID" value="NZ_JAPDDR010000010.1"/>
</dbReference>
<feature type="signal peptide" evidence="1">
    <location>
        <begin position="1"/>
        <end position="20"/>
    </location>
</feature>
<feature type="chain" id="PRO_5047057118" description="DUF4138 domain-containing protein" evidence="1">
    <location>
        <begin position="21"/>
        <end position="238"/>
    </location>
</feature>
<evidence type="ECO:0000313" key="2">
    <source>
        <dbReference type="EMBL" id="MCW1915586.1"/>
    </source>
</evidence>